<dbReference type="Pfam" id="PF00534">
    <property type="entry name" value="Glycos_transf_1"/>
    <property type="match status" value="1"/>
</dbReference>
<gene>
    <name evidence="14" type="ORF">QYM36_000623</name>
</gene>
<evidence type="ECO:0000259" key="13">
    <source>
        <dbReference type="Pfam" id="PF00534"/>
    </source>
</evidence>
<evidence type="ECO:0000256" key="12">
    <source>
        <dbReference type="ARBA" id="ARBA00045071"/>
    </source>
</evidence>
<keyword evidence="5" id="KW-0812">Transmembrane</keyword>
<comment type="subcellular location">
    <subcellularLocation>
        <location evidence="1">Endoplasmic reticulum membrane</location>
        <topology evidence="1">Single-pass membrane protein</topology>
    </subcellularLocation>
</comment>
<feature type="domain" description="Glycosyl transferase family 1" evidence="13">
    <location>
        <begin position="267"/>
        <end position="408"/>
    </location>
</feature>
<evidence type="ECO:0000256" key="7">
    <source>
        <dbReference type="ARBA" id="ARBA00022989"/>
    </source>
</evidence>
<keyword evidence="4" id="KW-0808">Transferase</keyword>
<evidence type="ECO:0000256" key="3">
    <source>
        <dbReference type="ARBA" id="ARBA00022676"/>
    </source>
</evidence>
<dbReference type="EMBL" id="JAVRJZ010000002">
    <property type="protein sequence ID" value="KAK2726230.1"/>
    <property type="molecule type" value="Genomic_DNA"/>
</dbReference>
<evidence type="ECO:0000256" key="4">
    <source>
        <dbReference type="ARBA" id="ARBA00022679"/>
    </source>
</evidence>
<accession>A0AA88ICU9</accession>
<evidence type="ECO:0000256" key="10">
    <source>
        <dbReference type="ARBA" id="ARBA00031566"/>
    </source>
</evidence>
<protein>
    <recommendedName>
        <fullName evidence="10">Beta-1,4-mannosyltransferase</fullName>
    </recommendedName>
    <alternativeName>
        <fullName evidence="11">GDP-Man:GlcNAc2-PP-dolichol mannosyltransferase</fullName>
    </alternativeName>
    <alternativeName>
        <fullName evidence="9">GDP-mannose-dolichol diphosphochitobiose mannosyltransferase</fullName>
    </alternativeName>
</protein>
<dbReference type="FunFam" id="3.40.50.2000:FF:000109">
    <property type="entry name" value="Chitobiosyldiphosphodolichol beta-mannosyltransferase"/>
    <property type="match status" value="1"/>
</dbReference>
<proteinExistence type="predicted"/>
<evidence type="ECO:0000256" key="6">
    <source>
        <dbReference type="ARBA" id="ARBA00022824"/>
    </source>
</evidence>
<evidence type="ECO:0000256" key="1">
    <source>
        <dbReference type="ARBA" id="ARBA00004389"/>
    </source>
</evidence>
<dbReference type="GO" id="GO:0005789">
    <property type="term" value="C:endoplasmic reticulum membrane"/>
    <property type="evidence" value="ECO:0007669"/>
    <property type="project" value="UniProtKB-SubCell"/>
</dbReference>
<keyword evidence="3" id="KW-0328">Glycosyltransferase</keyword>
<comment type="catalytic activity">
    <reaction evidence="12">
        <text>an N,N'-diacetylchitobiosyl-diphospho-di-trans,poly-cis-dolichol + GDP-alpha-D-mannose = a beta-D-Man-(1-&gt;4)-beta-D-GlcNAc-(1-&gt;4)-alpha-D-GlcNAc-diphospho-di-trans,poly-cis-dolichol + GDP + H(+)</text>
        <dbReference type="Rhea" id="RHEA:13865"/>
        <dbReference type="Rhea" id="RHEA-COMP:19510"/>
        <dbReference type="Rhea" id="RHEA-COMP:19511"/>
        <dbReference type="ChEBI" id="CHEBI:15378"/>
        <dbReference type="ChEBI" id="CHEBI:57269"/>
        <dbReference type="ChEBI" id="CHEBI:57527"/>
        <dbReference type="ChEBI" id="CHEBI:58189"/>
        <dbReference type="ChEBI" id="CHEBI:58472"/>
        <dbReference type="EC" id="2.4.1.142"/>
    </reaction>
    <physiologicalReaction direction="left-to-right" evidence="12">
        <dbReference type="Rhea" id="RHEA:13866"/>
    </physiologicalReaction>
</comment>
<evidence type="ECO:0000256" key="5">
    <source>
        <dbReference type="ARBA" id="ARBA00022692"/>
    </source>
</evidence>
<dbReference type="SUPFAM" id="SSF53756">
    <property type="entry name" value="UDP-Glycosyltransferase/glycogen phosphorylase"/>
    <property type="match status" value="1"/>
</dbReference>
<name>A0AA88ICU9_ARTSF</name>
<dbReference type="PANTHER" id="PTHR13036">
    <property type="entry name" value="BETA1,4 MANNOSYLTRANSFERASE"/>
    <property type="match status" value="1"/>
</dbReference>
<dbReference type="GO" id="GO:0000030">
    <property type="term" value="F:mannosyltransferase activity"/>
    <property type="evidence" value="ECO:0007669"/>
    <property type="project" value="InterPro"/>
</dbReference>
<dbReference type="Proteomes" id="UP001187531">
    <property type="component" value="Unassembled WGS sequence"/>
</dbReference>
<evidence type="ECO:0000256" key="11">
    <source>
        <dbReference type="ARBA" id="ARBA00033088"/>
    </source>
</evidence>
<organism evidence="14 15">
    <name type="scientific">Artemia franciscana</name>
    <name type="common">Brine shrimp</name>
    <name type="synonym">Artemia sanfranciscana</name>
    <dbReference type="NCBI Taxonomy" id="6661"/>
    <lineage>
        <taxon>Eukaryota</taxon>
        <taxon>Metazoa</taxon>
        <taxon>Ecdysozoa</taxon>
        <taxon>Arthropoda</taxon>
        <taxon>Crustacea</taxon>
        <taxon>Branchiopoda</taxon>
        <taxon>Anostraca</taxon>
        <taxon>Artemiidae</taxon>
        <taxon>Artemia</taxon>
    </lineage>
</organism>
<keyword evidence="8" id="KW-0472">Membrane</keyword>
<dbReference type="Gene3D" id="3.40.50.2000">
    <property type="entry name" value="Glycogen Phosphorylase B"/>
    <property type="match status" value="2"/>
</dbReference>
<evidence type="ECO:0000256" key="8">
    <source>
        <dbReference type="ARBA" id="ARBA00023136"/>
    </source>
</evidence>
<evidence type="ECO:0000256" key="2">
    <source>
        <dbReference type="ARBA" id="ARBA00004922"/>
    </source>
</evidence>
<dbReference type="InterPro" id="IPR026051">
    <property type="entry name" value="ALG1-like"/>
</dbReference>
<evidence type="ECO:0000256" key="9">
    <source>
        <dbReference type="ARBA" id="ARBA00031434"/>
    </source>
</evidence>
<dbReference type="PANTHER" id="PTHR13036:SF0">
    <property type="entry name" value="CHITOBIOSYLDIPHOSPHODOLICHOL BETA-MANNOSYLTRANSFERASE"/>
    <property type="match status" value="1"/>
</dbReference>
<keyword evidence="6" id="KW-0256">Endoplasmic reticulum</keyword>
<evidence type="ECO:0000313" key="14">
    <source>
        <dbReference type="EMBL" id="KAK2726230.1"/>
    </source>
</evidence>
<sequence length="462" mass="52558">MSINSNQSIKNDIENSIDTIALKKDIDSTKGRICVLVLGDFGRSPRMQYHALSLAKEGYSVDVVGYGGSRPTDEILVNDNITIHNIKPPPSFNKVSFLPQTCSYILKALWQTMSLMSTLLCIHRPLAILVQNPPSIPALPVSWFVSRVKRCDLIVDWHNYGHSILALNLGASHFLVKVSKMIEEKFGGRANVNLCVTEAMKSDIWKNWKISPTVLYDRPAFLLRPLPVLDRHILFMRLKKHYPVLDTIGPDTNLMTERFADGNIYLRQDRPGLIVSSTSWTKDENFDLLLDALEFYNEQRDRDSNKYPPLLVIITGKGPLKALYESLIMLKDWQNVKVLTVWLASEDYQKLLASADLGVCLHTSSSGLDLPMKVVDMFGCGLPVFAYKFPCIGELVKNGENGQLFESSQELGYQLMNWFEGFPEKSPNEYCFRKALESFRKVPWHDNWRKIVLPILNSRSKK</sequence>
<reference evidence="14" key="1">
    <citation type="submission" date="2023-07" db="EMBL/GenBank/DDBJ databases">
        <title>Chromosome-level genome assembly of Artemia franciscana.</title>
        <authorList>
            <person name="Jo E."/>
        </authorList>
    </citation>
    <scope>NUCLEOTIDE SEQUENCE</scope>
    <source>
        <tissue evidence="14">Whole body</tissue>
    </source>
</reference>
<comment type="caution">
    <text evidence="14">The sequence shown here is derived from an EMBL/GenBank/DDBJ whole genome shotgun (WGS) entry which is preliminary data.</text>
</comment>
<keyword evidence="7" id="KW-1133">Transmembrane helix</keyword>
<comment type="pathway">
    <text evidence="2">Protein modification; protein glycosylation.</text>
</comment>
<dbReference type="AlphaFoldDB" id="A0AA88ICU9"/>
<evidence type="ECO:0000313" key="15">
    <source>
        <dbReference type="Proteomes" id="UP001187531"/>
    </source>
</evidence>
<dbReference type="InterPro" id="IPR001296">
    <property type="entry name" value="Glyco_trans_1"/>
</dbReference>
<keyword evidence="15" id="KW-1185">Reference proteome</keyword>